<keyword evidence="5 11" id="KW-0812">Transmembrane</keyword>
<comment type="subcellular location">
    <subcellularLocation>
        <location evidence="1 11">Cell outer membrane</location>
        <topology evidence="1 11">Multi-pass membrane protein</topology>
    </subcellularLocation>
</comment>
<dbReference type="PANTHER" id="PTHR32552">
    <property type="entry name" value="FERRICHROME IRON RECEPTOR-RELATED"/>
    <property type="match status" value="1"/>
</dbReference>
<dbReference type="Proteomes" id="UP000032233">
    <property type="component" value="Unassembled WGS sequence"/>
</dbReference>
<dbReference type="InterPro" id="IPR036942">
    <property type="entry name" value="Beta-barrel_TonB_sf"/>
</dbReference>
<evidence type="ECO:0000256" key="1">
    <source>
        <dbReference type="ARBA" id="ARBA00004571"/>
    </source>
</evidence>
<evidence type="ECO:0000256" key="10">
    <source>
        <dbReference type="ARBA" id="ARBA00023237"/>
    </source>
</evidence>
<keyword evidence="4" id="KW-0410">Iron transport</keyword>
<evidence type="ECO:0000313" key="16">
    <source>
        <dbReference type="EMBL" id="KIX12258.1"/>
    </source>
</evidence>
<evidence type="ECO:0000256" key="5">
    <source>
        <dbReference type="ARBA" id="ARBA00022692"/>
    </source>
</evidence>
<dbReference type="EMBL" id="AZAC01000034">
    <property type="protein sequence ID" value="KIX12258.1"/>
    <property type="molecule type" value="Genomic_DNA"/>
</dbReference>
<gene>
    <name evidence="16" type="ORF">X474_19770</name>
</gene>
<keyword evidence="10 11" id="KW-0998">Cell outer membrane</keyword>
<dbReference type="GO" id="GO:0006826">
    <property type="term" value="P:iron ion transport"/>
    <property type="evidence" value="ECO:0007669"/>
    <property type="project" value="UniProtKB-KW"/>
</dbReference>
<dbReference type="FunCoup" id="A0A0D2HNX1">
    <property type="interactions" value="118"/>
</dbReference>
<keyword evidence="17" id="KW-1185">Reference proteome</keyword>
<proteinExistence type="inferred from homology"/>
<evidence type="ECO:0000313" key="17">
    <source>
        <dbReference type="Proteomes" id="UP000032233"/>
    </source>
</evidence>
<evidence type="ECO:0000256" key="6">
    <source>
        <dbReference type="ARBA" id="ARBA00023004"/>
    </source>
</evidence>
<organism evidence="16 17">
    <name type="scientific">Dethiosulfatarculus sandiegensis</name>
    <dbReference type="NCBI Taxonomy" id="1429043"/>
    <lineage>
        <taxon>Bacteria</taxon>
        <taxon>Pseudomonadati</taxon>
        <taxon>Thermodesulfobacteriota</taxon>
        <taxon>Desulfarculia</taxon>
        <taxon>Desulfarculales</taxon>
        <taxon>Desulfarculaceae</taxon>
        <taxon>Dethiosulfatarculus</taxon>
    </lineage>
</organism>
<dbReference type="RefSeq" id="WP_044350820.1">
    <property type="nucleotide sequence ID" value="NZ_AZAC01000034.1"/>
</dbReference>
<keyword evidence="8 12" id="KW-0798">TonB box</keyword>
<evidence type="ECO:0000259" key="15">
    <source>
        <dbReference type="Pfam" id="PF07715"/>
    </source>
</evidence>
<accession>A0A0D2HNX1</accession>
<dbReference type="SUPFAM" id="SSF56935">
    <property type="entry name" value="Porins"/>
    <property type="match status" value="1"/>
</dbReference>
<dbReference type="PANTHER" id="PTHR32552:SF81">
    <property type="entry name" value="TONB-DEPENDENT OUTER MEMBRANE RECEPTOR"/>
    <property type="match status" value="1"/>
</dbReference>
<evidence type="ECO:0000256" key="3">
    <source>
        <dbReference type="ARBA" id="ARBA00022452"/>
    </source>
</evidence>
<reference evidence="16 17" key="1">
    <citation type="submission" date="2013-11" db="EMBL/GenBank/DDBJ databases">
        <title>Metagenomic analysis of a methanogenic consortium involved in long chain n-alkane degradation.</title>
        <authorList>
            <person name="Davidova I.A."/>
            <person name="Callaghan A.V."/>
            <person name="Wawrik B."/>
            <person name="Pruitt S."/>
            <person name="Marks C."/>
            <person name="Duncan K.E."/>
            <person name="Suflita J.M."/>
        </authorList>
    </citation>
    <scope>NUCLEOTIDE SEQUENCE [LARGE SCALE GENOMIC DNA]</scope>
    <source>
        <strain evidence="16 17">SPR</strain>
    </source>
</reference>
<dbReference type="OrthoDB" id="9763670at2"/>
<evidence type="ECO:0000256" key="9">
    <source>
        <dbReference type="ARBA" id="ARBA00023136"/>
    </source>
</evidence>
<feature type="signal peptide" evidence="13">
    <location>
        <begin position="1"/>
        <end position="28"/>
    </location>
</feature>
<keyword evidence="6" id="KW-0408">Iron</keyword>
<evidence type="ECO:0000259" key="14">
    <source>
        <dbReference type="Pfam" id="PF00593"/>
    </source>
</evidence>
<keyword evidence="9 11" id="KW-0472">Membrane</keyword>
<feature type="domain" description="TonB-dependent receptor-like beta-barrel" evidence="14">
    <location>
        <begin position="235"/>
        <end position="654"/>
    </location>
</feature>
<dbReference type="InterPro" id="IPR000531">
    <property type="entry name" value="Beta-barrel_TonB"/>
</dbReference>
<evidence type="ECO:0000256" key="13">
    <source>
        <dbReference type="SAM" id="SignalP"/>
    </source>
</evidence>
<dbReference type="Pfam" id="PF00593">
    <property type="entry name" value="TonB_dep_Rec_b-barrel"/>
    <property type="match status" value="1"/>
</dbReference>
<keyword evidence="3 11" id="KW-1134">Transmembrane beta strand</keyword>
<evidence type="ECO:0000256" key="7">
    <source>
        <dbReference type="ARBA" id="ARBA00023065"/>
    </source>
</evidence>
<evidence type="ECO:0000256" key="11">
    <source>
        <dbReference type="PROSITE-ProRule" id="PRU01360"/>
    </source>
</evidence>
<dbReference type="CDD" id="cd01347">
    <property type="entry name" value="ligand_gated_channel"/>
    <property type="match status" value="1"/>
</dbReference>
<sequence>MQSAIRKILVFGTAAAALGLFASGNALAKIEKQPNSSRLGQMIVTAQKQEENIRKVPVSMQAFSGEALEKRGVFNVDEITRYVPNVYLQRDSYANNLVIRGVTPMSNTLSSPAGVYIDDVPLVFNYMFNWDLYDLKRVEVLRGPQGTIYGCNTESGLIKIVTKQPGNDLQGKVFTDLGLYDTSHGSVPSYKLGASVSGPMVEDTLYLGFAGQVENSDGFMKNIYNDDDEIGRVDRSNARATLRWTPSQKWDIALIGDVLSTDDGDGLYRFTKGPLETERNKVNYDYTKSKNKQTSNGQNLRIKYQGETLDLVSVTGRRNWECETAGDLDLSFMPYGFSEADYESSLINQEFRISSAAQDKDPWKWLLGLYLFQQDDDVVFSFSTFGSTKSELDSQGAALFGQTTYTFFERLHLTAGLRFEQMDQSGDQTVTDLSQTNNSWSKDIDNQEVLPRVAVSYDLTPQTMAYASAAKGYLSGGYRFWNNSSVEQFSYEPEYTWNYEMGLKTSLWQDRLALNLSVFYIDMQDKQVLEYSPDIGDSELRNAAEAHSQGFELEATAILPKGFEVFAGFGYTEAKIDNWLATEMDDMGRVYQYDYSDKDLPDVPKYTYNLGLQYRHAAGWTARVDFLGVGEFYNDATNLVQTDAYNIVNLRLGYVSEKYEVILWSKNLFDEDYFTKKYDWGGSIMGYEAAPRMVGLSLAWRF</sequence>
<keyword evidence="7" id="KW-0406">Ion transport</keyword>
<comment type="caution">
    <text evidence="16">The sequence shown here is derived from an EMBL/GenBank/DDBJ whole genome shotgun (WGS) entry which is preliminary data.</text>
</comment>
<dbReference type="PROSITE" id="PS52016">
    <property type="entry name" value="TONB_DEPENDENT_REC_3"/>
    <property type="match status" value="1"/>
</dbReference>
<dbReference type="STRING" id="1429043.X474_19770"/>
<evidence type="ECO:0008006" key="18">
    <source>
        <dbReference type="Google" id="ProtNLM"/>
    </source>
</evidence>
<dbReference type="PATRIC" id="fig|1429043.3.peg.4189"/>
<feature type="chain" id="PRO_5002259788" description="TonB-denpendent receptor" evidence="13">
    <location>
        <begin position="29"/>
        <end position="702"/>
    </location>
</feature>
<name>A0A0D2HNX1_9BACT</name>
<feature type="domain" description="TonB-dependent receptor plug" evidence="15">
    <location>
        <begin position="53"/>
        <end position="153"/>
    </location>
</feature>
<evidence type="ECO:0000256" key="8">
    <source>
        <dbReference type="ARBA" id="ARBA00023077"/>
    </source>
</evidence>
<protein>
    <recommendedName>
        <fullName evidence="18">TonB-denpendent receptor</fullName>
    </recommendedName>
</protein>
<keyword evidence="13" id="KW-0732">Signal</keyword>
<keyword evidence="2 11" id="KW-0813">Transport</keyword>
<dbReference type="InParanoid" id="A0A0D2HNX1"/>
<dbReference type="InterPro" id="IPR039426">
    <property type="entry name" value="TonB-dep_rcpt-like"/>
</dbReference>
<dbReference type="GO" id="GO:0009279">
    <property type="term" value="C:cell outer membrane"/>
    <property type="evidence" value="ECO:0007669"/>
    <property type="project" value="UniProtKB-SubCell"/>
</dbReference>
<comment type="similarity">
    <text evidence="11 12">Belongs to the TonB-dependent receptor family.</text>
</comment>
<evidence type="ECO:0000256" key="2">
    <source>
        <dbReference type="ARBA" id="ARBA00022448"/>
    </source>
</evidence>
<dbReference type="InterPro" id="IPR012910">
    <property type="entry name" value="Plug_dom"/>
</dbReference>
<dbReference type="Pfam" id="PF07715">
    <property type="entry name" value="Plug"/>
    <property type="match status" value="1"/>
</dbReference>
<dbReference type="Gene3D" id="2.40.170.20">
    <property type="entry name" value="TonB-dependent receptor, beta-barrel domain"/>
    <property type="match status" value="1"/>
</dbReference>
<evidence type="ECO:0000256" key="4">
    <source>
        <dbReference type="ARBA" id="ARBA00022496"/>
    </source>
</evidence>
<dbReference type="AlphaFoldDB" id="A0A0D2HNX1"/>
<evidence type="ECO:0000256" key="12">
    <source>
        <dbReference type="RuleBase" id="RU003357"/>
    </source>
</evidence>